<evidence type="ECO:0000256" key="5">
    <source>
        <dbReference type="ARBA" id="ARBA00023014"/>
    </source>
</evidence>
<gene>
    <name evidence="8" type="primary">fdx</name>
    <name evidence="8" type="ORF">Pflav_029820</name>
</gene>
<protein>
    <submittedName>
        <fullName evidence="8">Ferredoxin</fullName>
    </submittedName>
</protein>
<dbReference type="InterPro" id="IPR001055">
    <property type="entry name" value="Adrenodoxin-like"/>
</dbReference>
<dbReference type="PANTHER" id="PTHR23426:SF65">
    <property type="entry name" value="FERREDOXIN-2, MITOCHONDRIAL"/>
    <property type="match status" value="1"/>
</dbReference>
<dbReference type="CDD" id="cd00207">
    <property type="entry name" value="fer2"/>
    <property type="match status" value="1"/>
</dbReference>
<dbReference type="Proteomes" id="UP000502508">
    <property type="component" value="Chromosome"/>
</dbReference>
<dbReference type="SUPFAM" id="SSF54292">
    <property type="entry name" value="2Fe-2S ferredoxin-like"/>
    <property type="match status" value="1"/>
</dbReference>
<dbReference type="Pfam" id="PF00111">
    <property type="entry name" value="Fer2"/>
    <property type="match status" value="1"/>
</dbReference>
<dbReference type="GO" id="GO:0009055">
    <property type="term" value="F:electron transfer activity"/>
    <property type="evidence" value="ECO:0007669"/>
    <property type="project" value="TreeGrafter"/>
</dbReference>
<dbReference type="PANTHER" id="PTHR23426">
    <property type="entry name" value="FERREDOXIN/ADRENODOXIN"/>
    <property type="match status" value="1"/>
</dbReference>
<comment type="cofactor">
    <cofactor evidence="6">
        <name>[2Fe-2S] cluster</name>
        <dbReference type="ChEBI" id="CHEBI:190135"/>
    </cofactor>
</comment>
<dbReference type="RefSeq" id="WP_173036584.1">
    <property type="nucleotide sequence ID" value="NZ_JBHTHL010000001.1"/>
</dbReference>
<proteinExistence type="inferred from homology"/>
<comment type="similarity">
    <text evidence="1">Belongs to the adrenodoxin/putidaredoxin family.</text>
</comment>
<organism evidence="8 9">
    <name type="scientific">Phytohabitans flavus</name>
    <dbReference type="NCBI Taxonomy" id="1076124"/>
    <lineage>
        <taxon>Bacteria</taxon>
        <taxon>Bacillati</taxon>
        <taxon>Actinomycetota</taxon>
        <taxon>Actinomycetes</taxon>
        <taxon>Micromonosporales</taxon>
        <taxon>Micromonosporaceae</taxon>
    </lineage>
</organism>
<keyword evidence="5" id="KW-0411">Iron-sulfur</keyword>
<evidence type="ECO:0000313" key="9">
    <source>
        <dbReference type="Proteomes" id="UP000502508"/>
    </source>
</evidence>
<dbReference type="PRINTS" id="PR00355">
    <property type="entry name" value="ADRENODOXIN"/>
</dbReference>
<dbReference type="InterPro" id="IPR001041">
    <property type="entry name" value="2Fe-2S_ferredoxin-type"/>
</dbReference>
<evidence type="ECO:0000259" key="7">
    <source>
        <dbReference type="PROSITE" id="PS51085"/>
    </source>
</evidence>
<feature type="domain" description="2Fe-2S ferredoxin-type" evidence="7">
    <location>
        <begin position="2"/>
        <end position="106"/>
    </location>
</feature>
<reference evidence="8 9" key="2">
    <citation type="submission" date="2020-03" db="EMBL/GenBank/DDBJ databases">
        <authorList>
            <person name="Ichikawa N."/>
            <person name="Kimura A."/>
            <person name="Kitahashi Y."/>
            <person name="Uohara A."/>
        </authorList>
    </citation>
    <scope>NUCLEOTIDE SEQUENCE [LARGE SCALE GENOMIC DNA]</scope>
    <source>
        <strain evidence="8 9">NBRC 107702</strain>
    </source>
</reference>
<accession>A0A6F8XRU7</accession>
<evidence type="ECO:0000313" key="8">
    <source>
        <dbReference type="EMBL" id="BCB76572.1"/>
    </source>
</evidence>
<dbReference type="InterPro" id="IPR012675">
    <property type="entry name" value="Beta-grasp_dom_sf"/>
</dbReference>
<keyword evidence="4" id="KW-0408">Iron</keyword>
<dbReference type="PROSITE" id="PS51085">
    <property type="entry name" value="2FE2S_FER_2"/>
    <property type="match status" value="1"/>
</dbReference>
<evidence type="ECO:0000256" key="6">
    <source>
        <dbReference type="ARBA" id="ARBA00034078"/>
    </source>
</evidence>
<evidence type="ECO:0000256" key="2">
    <source>
        <dbReference type="ARBA" id="ARBA00022714"/>
    </source>
</evidence>
<dbReference type="AlphaFoldDB" id="A0A6F8XRU7"/>
<dbReference type="GO" id="GO:0140647">
    <property type="term" value="P:P450-containing electron transport chain"/>
    <property type="evidence" value="ECO:0007669"/>
    <property type="project" value="InterPro"/>
</dbReference>
<dbReference type="Gene3D" id="3.10.20.30">
    <property type="match status" value="1"/>
</dbReference>
<dbReference type="GO" id="GO:0005829">
    <property type="term" value="C:cytosol"/>
    <property type="evidence" value="ECO:0007669"/>
    <property type="project" value="TreeGrafter"/>
</dbReference>
<evidence type="ECO:0000256" key="4">
    <source>
        <dbReference type="ARBA" id="ARBA00023004"/>
    </source>
</evidence>
<reference evidence="8 9" key="1">
    <citation type="submission" date="2020-03" db="EMBL/GenBank/DDBJ databases">
        <title>Whole genome shotgun sequence of Phytohabitans flavus NBRC 107702.</title>
        <authorList>
            <person name="Komaki H."/>
            <person name="Tamura T."/>
        </authorList>
    </citation>
    <scope>NUCLEOTIDE SEQUENCE [LARGE SCALE GENOMIC DNA]</scope>
    <source>
        <strain evidence="8 9">NBRC 107702</strain>
    </source>
</reference>
<dbReference type="KEGG" id="pfla:Pflav_029820"/>
<dbReference type="InterPro" id="IPR036010">
    <property type="entry name" value="2Fe-2S_ferredoxin-like_sf"/>
</dbReference>
<dbReference type="GO" id="GO:0051537">
    <property type="term" value="F:2 iron, 2 sulfur cluster binding"/>
    <property type="evidence" value="ECO:0007669"/>
    <property type="project" value="UniProtKB-KW"/>
</dbReference>
<keyword evidence="2" id="KW-0001">2Fe-2S</keyword>
<dbReference type="EMBL" id="AP022870">
    <property type="protein sequence ID" value="BCB76572.1"/>
    <property type="molecule type" value="Genomic_DNA"/>
</dbReference>
<sequence>MPNVNFRHRDGSIDVVDAPLGSSLMSAAIKHPVDGIIAECGGNAMCATCHVYVDAAFGDRLPPMAEEEDEMLDGTASARTERSRLSCQIVVTEEMAGMTVDVPADQV</sequence>
<evidence type="ECO:0000256" key="3">
    <source>
        <dbReference type="ARBA" id="ARBA00022723"/>
    </source>
</evidence>
<name>A0A6F8XRU7_9ACTN</name>
<keyword evidence="3" id="KW-0479">Metal-binding</keyword>
<evidence type="ECO:0000256" key="1">
    <source>
        <dbReference type="ARBA" id="ARBA00010914"/>
    </source>
</evidence>
<dbReference type="GO" id="GO:0046872">
    <property type="term" value="F:metal ion binding"/>
    <property type="evidence" value="ECO:0007669"/>
    <property type="project" value="UniProtKB-KW"/>
</dbReference>
<keyword evidence="9" id="KW-1185">Reference proteome</keyword>